<protein>
    <recommendedName>
        <fullName evidence="2 5">Cell shape-determining protein MreC</fullName>
    </recommendedName>
    <alternativeName>
        <fullName evidence="4 5">Cell shape protein MreC</fullName>
    </alternativeName>
</protein>
<dbReference type="InterPro" id="IPR042175">
    <property type="entry name" value="Cell/Rod_MreC_2"/>
</dbReference>
<dbReference type="PIRSF" id="PIRSF038471">
    <property type="entry name" value="MreC"/>
    <property type="match status" value="1"/>
</dbReference>
<dbReference type="InterPro" id="IPR007221">
    <property type="entry name" value="MreC"/>
</dbReference>
<accession>A0A286ECE0</accession>
<evidence type="ECO:0000313" key="8">
    <source>
        <dbReference type="Proteomes" id="UP000219669"/>
    </source>
</evidence>
<dbReference type="PANTHER" id="PTHR34138">
    <property type="entry name" value="CELL SHAPE-DETERMINING PROTEIN MREC"/>
    <property type="match status" value="1"/>
</dbReference>
<evidence type="ECO:0000256" key="4">
    <source>
        <dbReference type="ARBA" id="ARBA00032089"/>
    </source>
</evidence>
<evidence type="ECO:0000256" key="1">
    <source>
        <dbReference type="ARBA" id="ARBA00009369"/>
    </source>
</evidence>
<evidence type="ECO:0000256" key="3">
    <source>
        <dbReference type="ARBA" id="ARBA00022960"/>
    </source>
</evidence>
<keyword evidence="3 5" id="KW-0133">Cell shape</keyword>
<dbReference type="GO" id="GO:0005886">
    <property type="term" value="C:plasma membrane"/>
    <property type="evidence" value="ECO:0007669"/>
    <property type="project" value="TreeGrafter"/>
</dbReference>
<name>A0A286ECE0_9NEIS</name>
<comment type="similarity">
    <text evidence="1 5">Belongs to the MreC family.</text>
</comment>
<evidence type="ECO:0000259" key="6">
    <source>
        <dbReference type="Pfam" id="PF04085"/>
    </source>
</evidence>
<dbReference type="InterPro" id="IPR042177">
    <property type="entry name" value="Cell/Rod_1"/>
</dbReference>
<comment type="function">
    <text evidence="5">Involved in formation and maintenance of cell shape.</text>
</comment>
<dbReference type="EMBL" id="OCNF01000009">
    <property type="protein sequence ID" value="SOD68546.1"/>
    <property type="molecule type" value="Genomic_DNA"/>
</dbReference>
<reference evidence="7 8" key="1">
    <citation type="submission" date="2017-09" db="EMBL/GenBank/DDBJ databases">
        <authorList>
            <person name="Ehlers B."/>
            <person name="Leendertz F.H."/>
        </authorList>
    </citation>
    <scope>NUCLEOTIDE SEQUENCE [LARGE SCALE GENOMIC DNA]</scope>
    <source>
        <strain evidence="7 8">DSM 16848</strain>
    </source>
</reference>
<organism evidence="7 8">
    <name type="scientific">Alysiella filiformis DSM 16848</name>
    <dbReference type="NCBI Taxonomy" id="1120981"/>
    <lineage>
        <taxon>Bacteria</taxon>
        <taxon>Pseudomonadati</taxon>
        <taxon>Pseudomonadota</taxon>
        <taxon>Betaproteobacteria</taxon>
        <taxon>Neisseriales</taxon>
        <taxon>Neisseriaceae</taxon>
        <taxon>Alysiella</taxon>
    </lineage>
</organism>
<dbReference type="AlphaFoldDB" id="A0A286ECE0"/>
<dbReference type="GO" id="GO:0008360">
    <property type="term" value="P:regulation of cell shape"/>
    <property type="evidence" value="ECO:0007669"/>
    <property type="project" value="UniProtKB-KW"/>
</dbReference>
<gene>
    <name evidence="7" type="ORF">SAMN02746062_01304</name>
</gene>
<evidence type="ECO:0000313" key="7">
    <source>
        <dbReference type="EMBL" id="SOD68546.1"/>
    </source>
</evidence>
<dbReference type="PANTHER" id="PTHR34138:SF1">
    <property type="entry name" value="CELL SHAPE-DETERMINING PROTEIN MREC"/>
    <property type="match status" value="1"/>
</dbReference>
<proteinExistence type="inferred from homology"/>
<dbReference type="OrthoDB" id="9808025at2"/>
<dbReference type="InterPro" id="IPR055342">
    <property type="entry name" value="MreC_beta-barrel_core"/>
</dbReference>
<keyword evidence="8" id="KW-1185">Reference proteome</keyword>
<dbReference type="Pfam" id="PF04085">
    <property type="entry name" value="MreC"/>
    <property type="match status" value="1"/>
</dbReference>
<dbReference type="Proteomes" id="UP000219669">
    <property type="component" value="Unassembled WGS sequence"/>
</dbReference>
<dbReference type="Gene3D" id="2.40.10.350">
    <property type="entry name" value="Rod shape-determining protein MreC, domain 2"/>
    <property type="match status" value="1"/>
</dbReference>
<evidence type="ECO:0000256" key="5">
    <source>
        <dbReference type="PIRNR" id="PIRNR038471"/>
    </source>
</evidence>
<dbReference type="NCBIfam" id="TIGR00219">
    <property type="entry name" value="mreC"/>
    <property type="match status" value="1"/>
</dbReference>
<evidence type="ECO:0000256" key="2">
    <source>
        <dbReference type="ARBA" id="ARBA00013855"/>
    </source>
</evidence>
<sequence>MSHSSFSQRGFKPITKLLVLGALSIVLLVLDNRYTGVHQGKKYAATLLYPIQWVANKPIEFYEYFENFFQSQDYLLKENQRLTADNARLTLAARQAALQLRELHELKNLAGLQQFGMVATTTAEVVSSGREPLSNRIVINKGSQDDLAQGDAVVDEGGLVGQITQLHPKSAAVSLLTDTTVVIPVMVERTGVRSLIYGGGGNLVLRYFPTDADLEPNDILVTSGLDSIYPAGIPVARVTQTSRNAGTPYYRVQLQAMANLRSSKYVLVLPQKPVWQPESASAPSASGASTPVQ</sequence>
<dbReference type="RefSeq" id="WP_097114342.1">
    <property type="nucleotide sequence ID" value="NZ_CP083931.1"/>
</dbReference>
<dbReference type="Gene3D" id="2.40.10.340">
    <property type="entry name" value="Rod shape-determining protein MreC, domain 1"/>
    <property type="match status" value="1"/>
</dbReference>
<feature type="domain" description="Rod shape-determining protein MreC beta-barrel core" evidence="6">
    <location>
        <begin position="125"/>
        <end position="269"/>
    </location>
</feature>